<keyword evidence="4" id="KW-0597">Phosphoprotein</keyword>
<comment type="similarity">
    <text evidence="2">Belongs to the OSBP family.</text>
</comment>
<sequence>MGDGVNSKSNSSSQNEPVMKGWLFKWTNYLKGYQRRWFVLQNGHLSYYRAENNGGVPALTMRRRRKFRQGTGLRRFCWYAAPYLDGAASLIQYPRCRNQAEMAHTCRGSISLHGALIYSVDTCTFVISNGGTQTFHIKASTEVERQQWVTALELAKAKAIRNMESEEDDEEADANGVPEDLSGVVRKLESQLNDLQTCSDMLAKHWKNLTKPLSEMETNADPEALQGRMKEVCERATLFRISTNAMINSCGEYLKTAQNHGHKLVRALQHEKEQRARLQEMVETLAQQHSKLEQAANAHTQRPAISASENEDEDDNEFYDALAEGGGTPNQHGDDLFTLNIRTGHRRNSSDSSSETEETRETKQVVVVTGKHTNISRTGTERSTDTNENSTAATNSTAGKRQRRTRVPDKPNYPLNLWSIMKNCIGKDLSKIPMPVNFSEPLSMLQRLTEDYEYADILDHAAKCTDPCEQLAYVAAFTISSYSTTSSRTGKPFNPLLGETYECDRTEDLGWRAINEQVSHHPPMVAQFCEGRQWKCWQEFTMTSKFRGKYLQVIPLGMAHVEFGDSGNRYSWRKVTTTVHNIIVGKLWVDQHGDMEITGKGSVAGVKCHLKYIPYSYFTRDSQRRVKGVVMDPSGSVKWVINGTWDDQVEISPVSGNTGTASNPVYETGASVLAWKRHSPPADSEKFYNFTLLAAQLNEPEEGVAPTDSRLRPDQRLMEEGNWDDANKEKIRLEEKQRAVRRQREREAEQAAAEGRPYQPYKPLWFEQTKEDDSDVIHHVYKGTYWEAKEKQDWSQCPDIF</sequence>
<accession>A0AAV8VTJ9</accession>
<keyword evidence="6" id="KW-0446">Lipid-binding</keyword>
<dbReference type="CDD" id="cd13284">
    <property type="entry name" value="PH_OSBP_ORP4"/>
    <property type="match status" value="1"/>
</dbReference>
<dbReference type="Proteomes" id="UP001159042">
    <property type="component" value="Unassembled WGS sequence"/>
</dbReference>
<evidence type="ECO:0000256" key="5">
    <source>
        <dbReference type="ARBA" id="ARBA00023055"/>
    </source>
</evidence>
<dbReference type="Pfam" id="PF00169">
    <property type="entry name" value="PH"/>
    <property type="match status" value="1"/>
</dbReference>
<dbReference type="SUPFAM" id="SSF50729">
    <property type="entry name" value="PH domain-like"/>
    <property type="match status" value="1"/>
</dbReference>
<proteinExistence type="inferred from homology"/>
<dbReference type="InterPro" id="IPR000648">
    <property type="entry name" value="Oxysterol-bd"/>
</dbReference>
<comment type="subcellular location">
    <subcellularLocation>
        <location evidence="1">Membrane</location>
        <topology evidence="1">Peripheral membrane protein</topology>
    </subcellularLocation>
</comment>
<reference evidence="10 11" key="1">
    <citation type="journal article" date="2023" name="Insect Mol. Biol.">
        <title>Genome sequencing provides insights into the evolution of gene families encoding plant cell wall-degrading enzymes in longhorned beetles.</title>
        <authorList>
            <person name="Shin N.R."/>
            <person name="Okamura Y."/>
            <person name="Kirsch R."/>
            <person name="Pauchet Y."/>
        </authorList>
    </citation>
    <scope>NUCLEOTIDE SEQUENCE [LARGE SCALE GENOMIC DNA]</scope>
    <source>
        <strain evidence="10">EAD_L_NR</strain>
    </source>
</reference>
<evidence type="ECO:0000256" key="1">
    <source>
        <dbReference type="ARBA" id="ARBA00004170"/>
    </source>
</evidence>
<evidence type="ECO:0000313" key="11">
    <source>
        <dbReference type="Proteomes" id="UP001159042"/>
    </source>
</evidence>
<evidence type="ECO:0000256" key="3">
    <source>
        <dbReference type="ARBA" id="ARBA00022448"/>
    </source>
</evidence>
<feature type="domain" description="PH" evidence="9">
    <location>
        <begin position="16"/>
        <end position="157"/>
    </location>
</feature>
<keyword evidence="5" id="KW-0445">Lipid transport</keyword>
<keyword evidence="3" id="KW-0813">Transport</keyword>
<dbReference type="PANTHER" id="PTHR10972">
    <property type="entry name" value="OXYSTEROL-BINDING PROTEIN-RELATED"/>
    <property type="match status" value="1"/>
</dbReference>
<feature type="compositionally biased region" description="Acidic residues" evidence="8">
    <location>
        <begin position="309"/>
        <end position="318"/>
    </location>
</feature>
<dbReference type="Pfam" id="PF01237">
    <property type="entry name" value="Oxysterol_BP"/>
    <property type="match status" value="1"/>
</dbReference>
<evidence type="ECO:0000256" key="8">
    <source>
        <dbReference type="SAM" id="MobiDB-lite"/>
    </source>
</evidence>
<name>A0AAV8VTJ9_9CUCU</name>
<feature type="region of interest" description="Disordered" evidence="8">
    <location>
        <begin position="700"/>
        <end position="721"/>
    </location>
</feature>
<dbReference type="AlphaFoldDB" id="A0AAV8VTJ9"/>
<dbReference type="Gene3D" id="3.30.70.3490">
    <property type="match status" value="1"/>
</dbReference>
<dbReference type="GO" id="GO:0005829">
    <property type="term" value="C:cytosol"/>
    <property type="evidence" value="ECO:0007669"/>
    <property type="project" value="TreeGrafter"/>
</dbReference>
<evidence type="ECO:0000259" key="9">
    <source>
        <dbReference type="PROSITE" id="PS50003"/>
    </source>
</evidence>
<dbReference type="InterPro" id="IPR037239">
    <property type="entry name" value="OSBP_sf"/>
</dbReference>
<dbReference type="EMBL" id="JANEYG010000034">
    <property type="protein sequence ID" value="KAJ8917256.1"/>
    <property type="molecule type" value="Genomic_DNA"/>
</dbReference>
<dbReference type="GO" id="GO:0006869">
    <property type="term" value="P:lipid transport"/>
    <property type="evidence" value="ECO:0007669"/>
    <property type="project" value="UniProtKB-KW"/>
</dbReference>
<dbReference type="GO" id="GO:0097038">
    <property type="term" value="C:perinuclear endoplasmic reticulum"/>
    <property type="evidence" value="ECO:0007669"/>
    <property type="project" value="TreeGrafter"/>
</dbReference>
<feature type="compositionally biased region" description="Basic and acidic residues" evidence="8">
    <location>
        <begin position="709"/>
        <end position="721"/>
    </location>
</feature>
<dbReference type="PROSITE" id="PS50003">
    <property type="entry name" value="PH_DOMAIN"/>
    <property type="match status" value="1"/>
</dbReference>
<dbReference type="SUPFAM" id="SSF144000">
    <property type="entry name" value="Oxysterol-binding protein-like"/>
    <property type="match status" value="1"/>
</dbReference>
<evidence type="ECO:0000256" key="6">
    <source>
        <dbReference type="ARBA" id="ARBA00023121"/>
    </source>
</evidence>
<gene>
    <name evidence="10" type="ORF">NQ315_002273</name>
</gene>
<dbReference type="InterPro" id="IPR011993">
    <property type="entry name" value="PH-like_dom_sf"/>
</dbReference>
<dbReference type="InterPro" id="IPR001849">
    <property type="entry name" value="PH_domain"/>
</dbReference>
<dbReference type="PANTHER" id="PTHR10972:SF205">
    <property type="entry name" value="OXYSTEROL-BINDING PROTEIN 1"/>
    <property type="match status" value="1"/>
</dbReference>
<evidence type="ECO:0000256" key="2">
    <source>
        <dbReference type="ARBA" id="ARBA00008842"/>
    </source>
</evidence>
<evidence type="ECO:0000256" key="7">
    <source>
        <dbReference type="ARBA" id="ARBA00023136"/>
    </source>
</evidence>
<dbReference type="Gene3D" id="2.40.160.120">
    <property type="match status" value="1"/>
</dbReference>
<organism evidence="10 11">
    <name type="scientific">Exocentrus adspersus</name>
    <dbReference type="NCBI Taxonomy" id="1586481"/>
    <lineage>
        <taxon>Eukaryota</taxon>
        <taxon>Metazoa</taxon>
        <taxon>Ecdysozoa</taxon>
        <taxon>Arthropoda</taxon>
        <taxon>Hexapoda</taxon>
        <taxon>Insecta</taxon>
        <taxon>Pterygota</taxon>
        <taxon>Neoptera</taxon>
        <taxon>Endopterygota</taxon>
        <taxon>Coleoptera</taxon>
        <taxon>Polyphaga</taxon>
        <taxon>Cucujiformia</taxon>
        <taxon>Chrysomeloidea</taxon>
        <taxon>Cerambycidae</taxon>
        <taxon>Lamiinae</taxon>
        <taxon>Acanthocinini</taxon>
        <taxon>Exocentrus</taxon>
    </lineage>
</organism>
<dbReference type="FunFam" id="2.40.160.120:FF:000003">
    <property type="entry name" value="Oxysterol-binding protein"/>
    <property type="match status" value="1"/>
</dbReference>
<evidence type="ECO:0000256" key="4">
    <source>
        <dbReference type="ARBA" id="ARBA00022553"/>
    </source>
</evidence>
<dbReference type="SMART" id="SM00233">
    <property type="entry name" value="PH"/>
    <property type="match status" value="1"/>
</dbReference>
<protein>
    <recommendedName>
        <fullName evidence="9">PH domain-containing protein</fullName>
    </recommendedName>
</protein>
<evidence type="ECO:0000313" key="10">
    <source>
        <dbReference type="EMBL" id="KAJ8917256.1"/>
    </source>
</evidence>
<feature type="compositionally biased region" description="Low complexity" evidence="8">
    <location>
        <begin position="386"/>
        <end position="398"/>
    </location>
</feature>
<comment type="caution">
    <text evidence="10">The sequence shown here is derived from an EMBL/GenBank/DDBJ whole genome shotgun (WGS) entry which is preliminary data.</text>
</comment>
<feature type="region of interest" description="Disordered" evidence="8">
    <location>
        <begin position="293"/>
        <end position="410"/>
    </location>
</feature>
<dbReference type="Gene3D" id="2.30.29.30">
    <property type="entry name" value="Pleckstrin-homology domain (PH domain)/Phosphotyrosine-binding domain (PTB)"/>
    <property type="match status" value="1"/>
</dbReference>
<dbReference type="GO" id="GO:0032934">
    <property type="term" value="F:sterol binding"/>
    <property type="evidence" value="ECO:0007669"/>
    <property type="project" value="TreeGrafter"/>
</dbReference>
<keyword evidence="7" id="KW-0472">Membrane</keyword>
<keyword evidence="11" id="KW-1185">Reference proteome</keyword>
<dbReference type="GO" id="GO:0005886">
    <property type="term" value="C:plasma membrane"/>
    <property type="evidence" value="ECO:0007669"/>
    <property type="project" value="TreeGrafter"/>
</dbReference>